<gene>
    <name evidence="2" type="ORF">GXW71_23545</name>
</gene>
<comment type="caution">
    <text evidence="2">The sequence shown here is derived from an EMBL/GenBank/DDBJ whole genome shotgun (WGS) entry which is preliminary data.</text>
</comment>
<feature type="domain" description="DUF4332" evidence="1">
    <location>
        <begin position="9"/>
        <end position="126"/>
    </location>
</feature>
<dbReference type="InterPro" id="IPR025567">
    <property type="entry name" value="DUF4332"/>
</dbReference>
<evidence type="ECO:0000313" key="2">
    <source>
        <dbReference type="EMBL" id="MBR0667352.1"/>
    </source>
</evidence>
<dbReference type="Proteomes" id="UP001196870">
    <property type="component" value="Unassembled WGS sequence"/>
</dbReference>
<dbReference type="RefSeq" id="WP_211855129.1">
    <property type="nucleotide sequence ID" value="NZ_JAAGBB010000033.1"/>
</dbReference>
<dbReference type="SUPFAM" id="SSF47794">
    <property type="entry name" value="Rad51 N-terminal domain-like"/>
    <property type="match status" value="1"/>
</dbReference>
<accession>A0ABS5F484</accession>
<organism evidence="2 3">
    <name type="scientific">Plastoroseomonas hellenica</name>
    <dbReference type="NCBI Taxonomy" id="2687306"/>
    <lineage>
        <taxon>Bacteria</taxon>
        <taxon>Pseudomonadati</taxon>
        <taxon>Pseudomonadota</taxon>
        <taxon>Alphaproteobacteria</taxon>
        <taxon>Acetobacterales</taxon>
        <taxon>Acetobacteraceae</taxon>
        <taxon>Plastoroseomonas</taxon>
    </lineage>
</organism>
<keyword evidence="3" id="KW-1185">Reference proteome</keyword>
<proteinExistence type="predicted"/>
<dbReference type="Pfam" id="PF14229">
    <property type="entry name" value="DUF4332"/>
    <property type="match status" value="1"/>
</dbReference>
<evidence type="ECO:0000259" key="1">
    <source>
        <dbReference type="Pfam" id="PF14229"/>
    </source>
</evidence>
<dbReference type="EMBL" id="JAAGBB010000033">
    <property type="protein sequence ID" value="MBR0667352.1"/>
    <property type="molecule type" value="Genomic_DNA"/>
</dbReference>
<dbReference type="InterPro" id="IPR010995">
    <property type="entry name" value="DNA_repair_Rad51/TF_NusA_a-hlx"/>
</dbReference>
<name>A0ABS5F484_9PROT</name>
<reference evidence="3" key="1">
    <citation type="journal article" date="2021" name="Syst. Appl. Microbiol.">
        <title>Roseomonas hellenica sp. nov., isolated from roots of wild-growing Alkanna tinctoria.</title>
        <authorList>
            <person name="Rat A."/>
            <person name="Naranjo H.D."/>
            <person name="Lebbe L."/>
            <person name="Cnockaert M."/>
            <person name="Krigas N."/>
            <person name="Grigoriadou K."/>
            <person name="Maloupa E."/>
            <person name="Willems A."/>
        </authorList>
    </citation>
    <scope>NUCLEOTIDE SEQUENCE [LARGE SCALE GENOMIC DNA]</scope>
    <source>
        <strain evidence="3">LMG 31523</strain>
    </source>
</reference>
<evidence type="ECO:0000313" key="3">
    <source>
        <dbReference type="Proteomes" id="UP001196870"/>
    </source>
</evidence>
<protein>
    <submittedName>
        <fullName evidence="2">DUF4332 domain-containing protein</fullName>
    </submittedName>
</protein>
<sequence>MAYPIEKIEGIGPAFGEKLRAAGIKDTAALLERAATPKGRATLAEAAGIAPKLILEFANRADLMRVKGIGEEYADLLEAAGVDTVPELAQRKPENLLATIEKSDAAKRVRRLPNLTDVKAWIEAAKMMPRALDY</sequence>
<dbReference type="Gene3D" id="1.10.150.20">
    <property type="entry name" value="5' to 3' exonuclease, C-terminal subdomain"/>
    <property type="match status" value="2"/>
</dbReference>